<protein>
    <submittedName>
        <fullName evidence="1">Uncharacterized protein</fullName>
    </submittedName>
</protein>
<accession>A0A1M4YC63</accession>
<dbReference type="AlphaFoldDB" id="A0A1M4YC63"/>
<dbReference type="OrthoDB" id="663512at2"/>
<gene>
    <name evidence="1" type="ORF">SAMN02745131_01670</name>
</gene>
<reference evidence="1 2" key="1">
    <citation type="submission" date="2016-11" db="EMBL/GenBank/DDBJ databases">
        <authorList>
            <person name="Jaros S."/>
            <person name="Januszkiewicz K."/>
            <person name="Wedrychowicz H."/>
        </authorList>
    </citation>
    <scope>NUCLEOTIDE SEQUENCE [LARGE SCALE GENOMIC DNA]</scope>
    <source>
        <strain evidence="1 2">DSM 18119</strain>
    </source>
</reference>
<name>A0A1M4YC63_9BACT</name>
<organism evidence="1 2">
    <name type="scientific">Flavisolibacter ginsengisoli DSM 18119</name>
    <dbReference type="NCBI Taxonomy" id="1121884"/>
    <lineage>
        <taxon>Bacteria</taxon>
        <taxon>Pseudomonadati</taxon>
        <taxon>Bacteroidota</taxon>
        <taxon>Chitinophagia</taxon>
        <taxon>Chitinophagales</taxon>
        <taxon>Chitinophagaceae</taxon>
        <taxon>Flavisolibacter</taxon>
    </lineage>
</organism>
<dbReference type="RefSeq" id="WP_072834871.1">
    <property type="nucleotide sequence ID" value="NZ_FQUU01000005.1"/>
</dbReference>
<evidence type="ECO:0000313" key="1">
    <source>
        <dbReference type="EMBL" id="SHF03259.1"/>
    </source>
</evidence>
<dbReference type="InterPro" id="IPR012349">
    <property type="entry name" value="Split_barrel_FMN-bd"/>
</dbReference>
<dbReference type="EMBL" id="FQUU01000005">
    <property type="protein sequence ID" value="SHF03259.1"/>
    <property type="molecule type" value="Genomic_DNA"/>
</dbReference>
<proteinExistence type="predicted"/>
<evidence type="ECO:0000313" key="2">
    <source>
        <dbReference type="Proteomes" id="UP000184048"/>
    </source>
</evidence>
<dbReference type="Gene3D" id="2.30.110.10">
    <property type="entry name" value="Electron Transport, Fmn-binding Protein, Chain A"/>
    <property type="match status" value="1"/>
</dbReference>
<dbReference type="SUPFAM" id="SSF50475">
    <property type="entry name" value="FMN-binding split barrel"/>
    <property type="match status" value="1"/>
</dbReference>
<dbReference type="Proteomes" id="UP000184048">
    <property type="component" value="Unassembled WGS sequence"/>
</dbReference>
<keyword evidence="2" id="KW-1185">Reference proteome</keyword>
<sequence length="149" mass="16689">MDPVIIRFMQRQTVASFTCIDEEGLPYCFTCFYAFDAENDCIYFKSSSSSKHAGLLQKNGNLAGSVLPDKLNVLAIQGIQFTGHIATMSHGSSFYHKKFPMAVAMPGEVWTVCLDTIKMTNNKAGFGKKLTWNREEPLTLKKTFLPSIY</sequence>